<accession>A0ABQ7U836</accession>
<protein>
    <recommendedName>
        <fullName evidence="1">Aminotransferase-like plant mobile domain-containing protein</fullName>
    </recommendedName>
</protein>
<dbReference type="PANTHER" id="PTHR48200">
    <property type="entry name" value="PROTEIN, PUTATIVE-RELATED"/>
    <property type="match status" value="1"/>
</dbReference>
<organism evidence="2 3">
    <name type="scientific">Solanum tuberosum</name>
    <name type="common">Potato</name>
    <dbReference type="NCBI Taxonomy" id="4113"/>
    <lineage>
        <taxon>Eukaryota</taxon>
        <taxon>Viridiplantae</taxon>
        <taxon>Streptophyta</taxon>
        <taxon>Embryophyta</taxon>
        <taxon>Tracheophyta</taxon>
        <taxon>Spermatophyta</taxon>
        <taxon>Magnoliopsida</taxon>
        <taxon>eudicotyledons</taxon>
        <taxon>Gunneridae</taxon>
        <taxon>Pentapetalae</taxon>
        <taxon>asterids</taxon>
        <taxon>lamiids</taxon>
        <taxon>Solanales</taxon>
        <taxon>Solanaceae</taxon>
        <taxon>Solanoideae</taxon>
        <taxon>Solaneae</taxon>
        <taxon>Solanum</taxon>
    </lineage>
</organism>
<comment type="caution">
    <text evidence="2">The sequence shown here is derived from an EMBL/GenBank/DDBJ whole genome shotgun (WGS) entry which is preliminary data.</text>
</comment>
<name>A0ABQ7U836_SOLTU</name>
<sequence length="458" mass="53408">MSSVPQVPKVRMVEGFPHKLRTWWENFTPTEKLAITRRLGCLPLLFKITPDKHVIRALIQFWDPERVVFAFKDFELTPILEEILYFTSLKYQRMGQIIPHSQSGKKFLRYLGLKNEKKLRCFENNWVSLDYLYEMYGRSDSYKLFRKEFSCTQVHWQVRRPIAFVVALLGTLVFPREHGCISTCICSVARVLFEGVDGEELTVVPMILAEIFRALGKCKRGESNFFEGCNLLLQMWAMEHFHQRKNMDDICFSNINHINSFYDRMKEFVYPVGTDDWYEFLAHRTSDQIQWKYPLLPRSPAYIRCRRSYFIELIGLKGLHPYAPVRVLQQFGQPQVIPLRANMRNSEISFGPNFEVPRAKEILREWDNILTIDIGNGPEKEIPEYQVWFQEGHSSISLEGEQGFEDIGTTIWIRHSRLGTKIVTPEMWAQMENIMRYLDNAGAGPSNVGASSSLPPPA</sequence>
<dbReference type="Pfam" id="PF10536">
    <property type="entry name" value="PMD"/>
    <property type="match status" value="1"/>
</dbReference>
<proteinExistence type="predicted"/>
<dbReference type="PANTHER" id="PTHR48200:SF1">
    <property type="entry name" value="AMINOTRANSFERASE-LIKE PLANT MOBILE DOMAIN-CONTAINING PROTEIN"/>
    <property type="match status" value="1"/>
</dbReference>
<evidence type="ECO:0000313" key="2">
    <source>
        <dbReference type="EMBL" id="KAH0742458.1"/>
    </source>
</evidence>
<feature type="domain" description="Aminotransferase-like plant mobile" evidence="1">
    <location>
        <begin position="46"/>
        <end position="372"/>
    </location>
</feature>
<keyword evidence="3" id="KW-1185">Reference proteome</keyword>
<dbReference type="InterPro" id="IPR019557">
    <property type="entry name" value="AminoTfrase-like_pln_mobile"/>
</dbReference>
<evidence type="ECO:0000313" key="3">
    <source>
        <dbReference type="Proteomes" id="UP000826656"/>
    </source>
</evidence>
<evidence type="ECO:0000259" key="1">
    <source>
        <dbReference type="Pfam" id="PF10536"/>
    </source>
</evidence>
<dbReference type="EMBL" id="JAIVGD010000026">
    <property type="protein sequence ID" value="KAH0742458.1"/>
    <property type="molecule type" value="Genomic_DNA"/>
</dbReference>
<reference evidence="2 3" key="1">
    <citation type="journal article" date="2021" name="bioRxiv">
        <title>Chromosome-scale and haplotype-resolved genome assembly of a tetraploid potato cultivar.</title>
        <authorList>
            <person name="Sun H."/>
            <person name="Jiao W.-B."/>
            <person name="Krause K."/>
            <person name="Campoy J.A."/>
            <person name="Goel M."/>
            <person name="Folz-Donahue K."/>
            <person name="Kukat C."/>
            <person name="Huettel B."/>
            <person name="Schneeberger K."/>
        </authorList>
    </citation>
    <scope>NUCLEOTIDE SEQUENCE [LARGE SCALE GENOMIC DNA]</scope>
    <source>
        <strain evidence="2">SolTubOtavaFocal</strain>
        <tissue evidence="2">Leaves</tissue>
    </source>
</reference>
<dbReference type="Proteomes" id="UP000826656">
    <property type="component" value="Unassembled WGS sequence"/>
</dbReference>
<gene>
    <name evidence="2" type="ORF">KY290_035501</name>
</gene>